<feature type="domain" description="Aspartate/glutamate/uridylate kinase" evidence="6">
    <location>
        <begin position="3"/>
        <end position="280"/>
    </location>
</feature>
<dbReference type="Proteomes" id="UP000038750">
    <property type="component" value="Unassembled WGS sequence"/>
</dbReference>
<dbReference type="AlphaFoldDB" id="A0A0T9N1W7"/>
<dbReference type="NCBIfam" id="TIGR00746">
    <property type="entry name" value="arcC"/>
    <property type="match status" value="1"/>
</dbReference>
<evidence type="ECO:0000256" key="2">
    <source>
        <dbReference type="ARBA" id="ARBA00022679"/>
    </source>
</evidence>
<dbReference type="PRINTS" id="PR01469">
    <property type="entry name" value="CARBMTKINASE"/>
</dbReference>
<dbReference type="Proteomes" id="UP000424966">
    <property type="component" value="Chromosome"/>
</dbReference>
<dbReference type="Pfam" id="PF00696">
    <property type="entry name" value="AA_kinase"/>
    <property type="match status" value="1"/>
</dbReference>
<dbReference type="EMBL" id="CP046294">
    <property type="protein sequence ID" value="QGR71738.1"/>
    <property type="molecule type" value="Genomic_DNA"/>
</dbReference>
<dbReference type="STRING" id="631.CH53_57"/>
<evidence type="ECO:0000256" key="4">
    <source>
        <dbReference type="NCBIfam" id="TIGR00746"/>
    </source>
</evidence>
<organism evidence="7 9">
    <name type="scientific">Yersinia intermedia</name>
    <dbReference type="NCBI Taxonomy" id="631"/>
    <lineage>
        <taxon>Bacteria</taxon>
        <taxon>Pseudomonadati</taxon>
        <taxon>Pseudomonadota</taxon>
        <taxon>Gammaproteobacteria</taxon>
        <taxon>Enterobacterales</taxon>
        <taxon>Yersiniaceae</taxon>
        <taxon>Yersinia</taxon>
    </lineage>
</organism>
<reference evidence="7 9" key="1">
    <citation type="submission" date="2015-03" db="EMBL/GenBank/DDBJ databases">
        <authorList>
            <person name="Murphy D."/>
        </authorList>
    </citation>
    <scope>NUCLEOTIDE SEQUENCE [LARGE SCALE GENOMIC DNA]</scope>
    <source>
        <strain evidence="7 9">BR165/97</strain>
    </source>
</reference>
<dbReference type="KEGG" id="yin:CH53_57"/>
<evidence type="ECO:0000256" key="5">
    <source>
        <dbReference type="PIRNR" id="PIRNR000723"/>
    </source>
</evidence>
<evidence type="ECO:0000256" key="3">
    <source>
        <dbReference type="ARBA" id="ARBA00022777"/>
    </source>
</evidence>
<evidence type="ECO:0000313" key="10">
    <source>
        <dbReference type="Proteomes" id="UP000424966"/>
    </source>
</evidence>
<dbReference type="EMBL" id="CPZJ01000028">
    <property type="protein sequence ID" value="CNG70249.1"/>
    <property type="molecule type" value="Genomic_DNA"/>
</dbReference>
<dbReference type="GeneID" id="58047804"/>
<comment type="similarity">
    <text evidence="1 5">Belongs to the carbamate kinase family.</text>
</comment>
<evidence type="ECO:0000259" key="6">
    <source>
        <dbReference type="Pfam" id="PF00696"/>
    </source>
</evidence>
<dbReference type="GO" id="GO:0019546">
    <property type="term" value="P:L-arginine deiminase pathway"/>
    <property type="evidence" value="ECO:0007669"/>
    <property type="project" value="TreeGrafter"/>
</dbReference>
<keyword evidence="3 5" id="KW-0418">Kinase</keyword>
<reference evidence="8 10" key="2">
    <citation type="submission" date="2019-11" db="EMBL/GenBank/DDBJ databases">
        <title>FDA dAtabase for Regulatory Grade micrObial Sequences (FDA-ARGOS): Supporting development and validation of Infectious Disease Dx tests.</title>
        <authorList>
            <person name="Patel R."/>
            <person name="Rucinski S."/>
            <person name="Tallon L."/>
            <person name="Sadzewicz L."/>
            <person name="Vavikolanu K."/>
            <person name="Mehta A."/>
            <person name="Aluvathingal J."/>
            <person name="Nadendla S."/>
            <person name="Nandy P."/>
            <person name="Geyer C."/>
            <person name="Yan Y."/>
            <person name="Sichtig H."/>
        </authorList>
    </citation>
    <scope>NUCLEOTIDE SEQUENCE [LARGE SCALE GENOMIC DNA]</scope>
    <source>
        <strain evidence="8 10">FDAARGOS_729</strain>
    </source>
</reference>
<evidence type="ECO:0000313" key="9">
    <source>
        <dbReference type="Proteomes" id="UP000038750"/>
    </source>
</evidence>
<dbReference type="eggNOG" id="COG0549">
    <property type="taxonomic scope" value="Bacteria"/>
</dbReference>
<keyword evidence="10" id="KW-1185">Reference proteome</keyword>
<dbReference type="RefSeq" id="WP_005184494.1">
    <property type="nucleotide sequence ID" value="NZ_CABHXJ010000037.1"/>
</dbReference>
<dbReference type="PANTHER" id="PTHR30409">
    <property type="entry name" value="CARBAMATE KINASE"/>
    <property type="match status" value="1"/>
</dbReference>
<dbReference type="PIRSF" id="PIRSF000723">
    <property type="entry name" value="Carbamate_kin"/>
    <property type="match status" value="1"/>
</dbReference>
<dbReference type="CDD" id="cd04235">
    <property type="entry name" value="AAK_CK"/>
    <property type="match status" value="1"/>
</dbReference>
<dbReference type="GO" id="GO:0005829">
    <property type="term" value="C:cytosol"/>
    <property type="evidence" value="ECO:0007669"/>
    <property type="project" value="TreeGrafter"/>
</dbReference>
<gene>
    <name evidence="7" type="primary">arcC1</name>
    <name evidence="7" type="ORF">ERS008530_04456</name>
    <name evidence="8" type="ORF">FOC37_16035</name>
</gene>
<name>A0A0T9N1W7_YERIN</name>
<dbReference type="NCBIfam" id="NF006926">
    <property type="entry name" value="PRK09411.1"/>
    <property type="match status" value="1"/>
</dbReference>
<dbReference type="NCBIfam" id="NF009008">
    <property type="entry name" value="PRK12354.1"/>
    <property type="match status" value="1"/>
</dbReference>
<protein>
    <recommendedName>
        <fullName evidence="4 5">Carbamate kinase</fullName>
    </recommendedName>
</protein>
<dbReference type="PANTHER" id="PTHR30409:SF1">
    <property type="entry name" value="CARBAMATE KINASE-RELATED"/>
    <property type="match status" value="1"/>
</dbReference>
<sequence length="300" mass="31963">METLVIALGGNALLQRGAVLSAENQYKSIALIADAIGKLAKKYRIAVVHGNGPQVGLLALQNLAYRDVPPYPLDILVAESQGMIGYMLAQQLAAFHPAQPVTTLLTRIQVDGNDPAYKEPSKFIGPIYAPEQKQELEQKYGWVMKLDGSHLRRVVPSPEPKRIIDIEAIHLLLSKNHIVICNGGGGIPMVADDNGLVGSEAVIDKDLSCALLAEVLNADHLVVLTDADAIYQNWGTPQQSAIRSATTEELAPMAVADGAMGPKIMAVSRFVNRSGKVAHIGGLKDIDAVLAGTAGTLVTR</sequence>
<accession>A0A0T9N1W7</accession>
<dbReference type="SUPFAM" id="SSF53633">
    <property type="entry name" value="Carbamate kinase-like"/>
    <property type="match status" value="1"/>
</dbReference>
<dbReference type="OrthoDB" id="9766717at2"/>
<dbReference type="FunFam" id="3.40.1160.10:FF:000007">
    <property type="entry name" value="Carbamate kinase"/>
    <property type="match status" value="1"/>
</dbReference>
<dbReference type="Gene3D" id="3.40.1160.10">
    <property type="entry name" value="Acetylglutamate kinase-like"/>
    <property type="match status" value="1"/>
</dbReference>
<dbReference type="InterPro" id="IPR003964">
    <property type="entry name" value="Carb_kinase"/>
</dbReference>
<evidence type="ECO:0000313" key="8">
    <source>
        <dbReference type="EMBL" id="QGR71738.1"/>
    </source>
</evidence>
<evidence type="ECO:0000313" key="7">
    <source>
        <dbReference type="EMBL" id="CNG70249.1"/>
    </source>
</evidence>
<dbReference type="InterPro" id="IPR001048">
    <property type="entry name" value="Asp/Glu/Uridylate_kinase"/>
</dbReference>
<dbReference type="InterPro" id="IPR036393">
    <property type="entry name" value="AceGlu_kinase-like_sf"/>
</dbReference>
<proteinExistence type="inferred from homology"/>
<evidence type="ECO:0000256" key="1">
    <source>
        <dbReference type="ARBA" id="ARBA00011066"/>
    </source>
</evidence>
<dbReference type="GO" id="GO:0008804">
    <property type="term" value="F:carbamate kinase activity"/>
    <property type="evidence" value="ECO:0007669"/>
    <property type="project" value="UniProtKB-UniRule"/>
</dbReference>
<keyword evidence="2 5" id="KW-0808">Transferase</keyword>